<keyword evidence="4" id="KW-1185">Reference proteome</keyword>
<dbReference type="Gene3D" id="3.40.50.261">
    <property type="entry name" value="Succinyl-CoA synthetase domains"/>
    <property type="match status" value="2"/>
</dbReference>
<organism evidence="3 4">
    <name type="scientific">Brachybacterium hainanense</name>
    <dbReference type="NCBI Taxonomy" id="1541174"/>
    <lineage>
        <taxon>Bacteria</taxon>
        <taxon>Bacillati</taxon>
        <taxon>Actinomycetota</taxon>
        <taxon>Actinomycetes</taxon>
        <taxon>Micrococcales</taxon>
        <taxon>Dermabacteraceae</taxon>
        <taxon>Brachybacterium</taxon>
    </lineage>
</organism>
<dbReference type="InterPro" id="IPR005811">
    <property type="entry name" value="SUCC_ACL_C"/>
</dbReference>
<dbReference type="Pfam" id="PF02629">
    <property type="entry name" value="CoA_binding"/>
    <property type="match status" value="1"/>
</dbReference>
<dbReference type="Gene3D" id="3.40.50.720">
    <property type="entry name" value="NAD(P)-binding Rossmann-like Domain"/>
    <property type="match status" value="1"/>
</dbReference>
<dbReference type="SUPFAM" id="SSF52210">
    <property type="entry name" value="Succinyl-CoA synthetase domains"/>
    <property type="match status" value="2"/>
</dbReference>
<feature type="domain" description="ATP-citrate synthase/succinyl-CoA ligase C-terminal" evidence="1">
    <location>
        <begin position="341"/>
        <end position="497"/>
    </location>
</feature>
<evidence type="ECO:0000259" key="2">
    <source>
        <dbReference type="Pfam" id="PF02629"/>
    </source>
</evidence>
<dbReference type="Proteomes" id="UP001589793">
    <property type="component" value="Unassembled WGS sequence"/>
</dbReference>
<protein>
    <submittedName>
        <fullName evidence="3">Acyl-CoA synthetase FdrA</fullName>
    </submittedName>
</protein>
<gene>
    <name evidence="3" type="primary">fdrA</name>
    <name evidence="3" type="ORF">ACFFF6_08035</name>
</gene>
<dbReference type="EMBL" id="JBHLSV010000007">
    <property type="protein sequence ID" value="MFC0673903.1"/>
    <property type="molecule type" value="Genomic_DNA"/>
</dbReference>
<feature type="domain" description="CoA-binding" evidence="2">
    <location>
        <begin position="191"/>
        <end position="282"/>
    </location>
</feature>
<dbReference type="InterPro" id="IPR016102">
    <property type="entry name" value="Succinyl-CoA_synth-like"/>
</dbReference>
<dbReference type="PANTHER" id="PTHR11117">
    <property type="entry name" value="SUCCINYL-COA LIGASE SUBUNIT ALPHA"/>
    <property type="match status" value="1"/>
</dbReference>
<evidence type="ECO:0000313" key="4">
    <source>
        <dbReference type="Proteomes" id="UP001589793"/>
    </source>
</evidence>
<evidence type="ECO:0000313" key="3">
    <source>
        <dbReference type="EMBL" id="MFC0673903.1"/>
    </source>
</evidence>
<reference evidence="3 4" key="1">
    <citation type="submission" date="2024-09" db="EMBL/GenBank/DDBJ databases">
        <authorList>
            <person name="Sun Q."/>
            <person name="Mori K."/>
        </authorList>
    </citation>
    <scope>NUCLEOTIDE SEQUENCE [LARGE SCALE GENOMIC DNA]</scope>
    <source>
        <strain evidence="3 4">CICC 10874</strain>
    </source>
</reference>
<comment type="caution">
    <text evidence="3">The sequence shown here is derived from an EMBL/GenBank/DDBJ whole genome shotgun (WGS) entry which is preliminary data.</text>
</comment>
<evidence type="ECO:0000259" key="1">
    <source>
        <dbReference type="Pfam" id="PF00549"/>
    </source>
</evidence>
<accession>A0ABV6RDE1</accession>
<dbReference type="NCBIfam" id="NF004760">
    <property type="entry name" value="PRK06091.1"/>
    <property type="match status" value="1"/>
</dbReference>
<dbReference type="RefSeq" id="WP_376979836.1">
    <property type="nucleotide sequence ID" value="NZ_JBHLSV010000007.1"/>
</dbReference>
<proteinExistence type="predicted"/>
<dbReference type="PANTHER" id="PTHR11117:SF24">
    <property type="entry name" value="PROTEIN FDRA"/>
    <property type="match status" value="1"/>
</dbReference>
<dbReference type="InterPro" id="IPR003781">
    <property type="entry name" value="CoA-bd"/>
</dbReference>
<dbReference type="Pfam" id="PF00549">
    <property type="entry name" value="Ligase_CoA"/>
    <property type="match status" value="1"/>
</dbReference>
<name>A0ABV6RDE1_9MICO</name>
<sequence>MLHTIIKPATYQDSVSLMVLSTQLSGLDEVERVSIMMGTPANKGIFADTGFVSPQIEAAGPADLVIALESEDPEAPALILSRVEEYIAQQASASRSASYPRVRSLERARSVLPQANLALVSIPGEQAAPEIERLLDADLHVFVFSDNIPVEDEVRLKTRARERGLLMMGPDCGTGSLGGLPLAFTNIVTPGPIGIVGASGTGTQEVMVQIDLAGGGVSQAIGLGGRDLSEKVGAITCIQALQALDADPATRVITLVSKPPAPSVRENVLGICQQLSTPVVAILLGEEPAQEQDGNVAFARTLEDAARLAVALAGPVREGDGEVPEADPAAPAPGQRTLRGLFCGGTLAAESALMLSRALGVPPDAEHPAGFMLDHDGHRIIDLGDDAYTQGRPHPMIDPSLRAEKVREAFDDPEVAVVLVDVVTGYGSHADPAGALVPAIEEGRAAAAAAGREVVVVASVCGTELDPQPRSAQIAALEAAGAVVLDSNAAATRHALAILRGLGESAVPAAVPAPTRALVSAPPQVINVGLPSFAAALHERGGEVVQYTWSPLAGGNPRLQKILAALT</sequence>